<accession>A0ABD5NUE2</accession>
<dbReference type="AlphaFoldDB" id="A0ABD5NUE2"/>
<keyword evidence="9 11" id="KW-0472">Membrane</keyword>
<dbReference type="SFLD" id="SFLDS00003">
    <property type="entry name" value="Haloacid_Dehalogenase"/>
    <property type="match status" value="1"/>
</dbReference>
<evidence type="ECO:0000256" key="2">
    <source>
        <dbReference type="ARBA" id="ARBA00022475"/>
    </source>
</evidence>
<dbReference type="GeneID" id="71856196"/>
<dbReference type="GO" id="GO:0019829">
    <property type="term" value="F:ATPase-coupled monoatomic cation transmembrane transporter activity"/>
    <property type="evidence" value="ECO:0007669"/>
    <property type="project" value="UniProtKB-ARBA"/>
</dbReference>
<dbReference type="InterPro" id="IPR044492">
    <property type="entry name" value="P_typ_ATPase_HD_dom"/>
</dbReference>
<evidence type="ECO:0000256" key="4">
    <source>
        <dbReference type="ARBA" id="ARBA00022723"/>
    </source>
</evidence>
<feature type="domain" description="Cation-transporting P-type ATPase N-terminal" evidence="12">
    <location>
        <begin position="12"/>
        <end position="85"/>
    </location>
</feature>
<keyword evidence="3 11" id="KW-0812">Transmembrane</keyword>
<feature type="transmembrane region" description="Helical" evidence="11">
    <location>
        <begin position="810"/>
        <end position="831"/>
    </location>
</feature>
<feature type="transmembrane region" description="Helical" evidence="11">
    <location>
        <begin position="69"/>
        <end position="87"/>
    </location>
</feature>
<sequence>MPGDGQTDRAEPWHALSTNDVLDTLETGDGGLSSDEATRRLEEYGKNDIRESERTSSVELLLSQFRNPLMYLLAVAALLSLGVGLFPESDPNYAEAAFITLILCVNGLFGFVQDYQATRSIEALRELASPDAIVVRDGDKQSIDAERLVPGDVIHLEQGDAVPADARLLEADELRTNESALTGESTPVKKDPASVDEDTPLADRRDVVYMNTTVVKGRGKAVVVETGMETEVGGIATRLGESEDRQTPFEEEVKQLGTQIGALVAVLIVLVTVVQFFFTATDVVSILLVSITLAVAGVPEGLPAVVTFTLALGAREMVDRNALVRRLPVVESLGSTDVIVTDKTGTLTEERMTVTRLYTAGTAVDPSEPDSISTDGDGASRQTDARTRDVDQAVERLLQCGAACNNVERTAENEYRGEPTEVAIQRIADDAGVDPPGERIREIQFSSERKRMTVLVDDEEPTAYTKGAPEVVLDRCDRILEEGGVRELTDAKRRAVLEQNRSFAADALRVLGFASKTVADPEADADRIEDGMVFLGLQGMLDPPRAEVEQAIADCRTAGIRPVLATGDNRTTARAIGEQIGFDPEGALTGTDVDAQSDETLRDTVEEVDVFARVTPDHKVRILTALQANGHNVAMTGDGVNDAPALTQADVGVAMGSRGTDVARQASDMILRDDNFATIRDAIEEGRGIFENVRKFVNYLVSTNTGEVLVVFLGVLVGSVLFPERFTGTSQALILTPVLILWINLVADTLPALALGADPHAAGLMERPPRPVDEGVINTRVLVSIITIAVLLAIIGLGLFFYGLDATGSLVRAQTLLFTFIVVGELIRIYVIRSRYGLSLWSNLWLLGAIGFSFFLHLTVLYTPLHDFFRVVPLATHEWGWIAVAFVTFFLLNVLTSTLYDRIFQSSTPSERVRSESERVRDDGRR</sequence>
<dbReference type="InterPro" id="IPR004014">
    <property type="entry name" value="ATPase_P-typ_cation-transptr_N"/>
</dbReference>
<feature type="transmembrane region" description="Helical" evidence="11">
    <location>
        <begin position="696"/>
        <end position="722"/>
    </location>
</feature>
<evidence type="ECO:0000256" key="10">
    <source>
        <dbReference type="SAM" id="MobiDB-lite"/>
    </source>
</evidence>
<feature type="region of interest" description="Disordered" evidence="10">
    <location>
        <begin position="362"/>
        <end position="388"/>
    </location>
</feature>
<dbReference type="Proteomes" id="UP001595821">
    <property type="component" value="Unassembled WGS sequence"/>
</dbReference>
<dbReference type="Gene3D" id="3.40.1110.10">
    <property type="entry name" value="Calcium-transporting ATPase, cytoplasmic domain N"/>
    <property type="match status" value="1"/>
</dbReference>
<dbReference type="SMART" id="SM00831">
    <property type="entry name" value="Cation_ATPase_N"/>
    <property type="match status" value="1"/>
</dbReference>
<feature type="transmembrane region" description="Helical" evidence="11">
    <location>
        <begin position="777"/>
        <end position="804"/>
    </location>
</feature>
<evidence type="ECO:0000256" key="11">
    <source>
        <dbReference type="SAM" id="Phobius"/>
    </source>
</evidence>
<dbReference type="InterPro" id="IPR023214">
    <property type="entry name" value="HAD_sf"/>
</dbReference>
<dbReference type="InterPro" id="IPR036412">
    <property type="entry name" value="HAD-like_sf"/>
</dbReference>
<dbReference type="InterPro" id="IPR008250">
    <property type="entry name" value="ATPase_P-typ_transduc_dom_A_sf"/>
</dbReference>
<gene>
    <name evidence="13" type="ORF">ACFOZ7_00110</name>
</gene>
<dbReference type="GO" id="GO:0005524">
    <property type="term" value="F:ATP binding"/>
    <property type="evidence" value="ECO:0007669"/>
    <property type="project" value="UniProtKB-KW"/>
</dbReference>
<dbReference type="GO" id="GO:0098662">
    <property type="term" value="P:inorganic cation transmembrane transport"/>
    <property type="evidence" value="ECO:0007669"/>
    <property type="project" value="UniProtKB-ARBA"/>
</dbReference>
<reference evidence="13 14" key="1">
    <citation type="journal article" date="2014" name="Int. J. Syst. Evol. Microbiol.">
        <title>Complete genome sequence of Corynebacterium casei LMG S-19264T (=DSM 44701T), isolated from a smear-ripened cheese.</title>
        <authorList>
            <consortium name="US DOE Joint Genome Institute (JGI-PGF)"/>
            <person name="Walter F."/>
            <person name="Albersmeier A."/>
            <person name="Kalinowski J."/>
            <person name="Ruckert C."/>
        </authorList>
    </citation>
    <scope>NUCLEOTIDE SEQUENCE [LARGE SCALE GENOMIC DNA]</scope>
    <source>
        <strain evidence="13 14">IBRC-M 10912</strain>
    </source>
</reference>
<evidence type="ECO:0000259" key="12">
    <source>
        <dbReference type="SMART" id="SM00831"/>
    </source>
</evidence>
<keyword evidence="7" id="KW-1278">Translocase</keyword>
<dbReference type="Gene3D" id="3.40.50.1000">
    <property type="entry name" value="HAD superfamily/HAD-like"/>
    <property type="match status" value="1"/>
</dbReference>
<feature type="transmembrane region" description="Helical" evidence="11">
    <location>
        <begin position="879"/>
        <end position="900"/>
    </location>
</feature>
<feature type="transmembrane region" description="Helical" evidence="11">
    <location>
        <begin position="284"/>
        <end position="312"/>
    </location>
</feature>
<feature type="region of interest" description="Disordered" evidence="10">
    <location>
        <begin position="1"/>
        <end position="37"/>
    </location>
</feature>
<dbReference type="Pfam" id="PF00690">
    <property type="entry name" value="Cation_ATPase_N"/>
    <property type="match status" value="1"/>
</dbReference>
<dbReference type="Pfam" id="PF13246">
    <property type="entry name" value="Cation_ATPase"/>
    <property type="match status" value="1"/>
</dbReference>
<keyword evidence="2" id="KW-1003">Cell membrane</keyword>
<evidence type="ECO:0000256" key="3">
    <source>
        <dbReference type="ARBA" id="ARBA00022692"/>
    </source>
</evidence>
<dbReference type="Pfam" id="PF00122">
    <property type="entry name" value="E1-E2_ATPase"/>
    <property type="match status" value="1"/>
</dbReference>
<dbReference type="SFLD" id="SFLDG00002">
    <property type="entry name" value="C1.7:_P-type_atpase_like"/>
    <property type="match status" value="1"/>
</dbReference>
<dbReference type="SUPFAM" id="SSF81653">
    <property type="entry name" value="Calcium ATPase, transduction domain A"/>
    <property type="match status" value="1"/>
</dbReference>
<dbReference type="GO" id="GO:0005886">
    <property type="term" value="C:plasma membrane"/>
    <property type="evidence" value="ECO:0007669"/>
    <property type="project" value="UniProtKB-SubCell"/>
</dbReference>
<dbReference type="PRINTS" id="PR00119">
    <property type="entry name" value="CATATPASE"/>
</dbReference>
<feature type="transmembrane region" description="Helical" evidence="11">
    <location>
        <begin position="734"/>
        <end position="756"/>
    </location>
</feature>
<dbReference type="Gene3D" id="1.20.1110.10">
    <property type="entry name" value="Calcium-transporting ATPase, transmembrane domain"/>
    <property type="match status" value="1"/>
</dbReference>
<keyword evidence="8 11" id="KW-1133">Transmembrane helix</keyword>
<protein>
    <submittedName>
        <fullName evidence="13">Cation-translocating P-type ATPase</fullName>
    </submittedName>
</protein>
<dbReference type="SFLD" id="SFLDF00027">
    <property type="entry name" value="p-type_atpase"/>
    <property type="match status" value="1"/>
</dbReference>
<dbReference type="InterPro" id="IPR001757">
    <property type="entry name" value="P_typ_ATPase"/>
</dbReference>
<dbReference type="PRINTS" id="PR00120">
    <property type="entry name" value="HATPASE"/>
</dbReference>
<keyword evidence="4" id="KW-0479">Metal-binding</keyword>
<evidence type="ECO:0000313" key="13">
    <source>
        <dbReference type="EMBL" id="MFC4245418.1"/>
    </source>
</evidence>
<dbReference type="Gene3D" id="2.70.150.10">
    <property type="entry name" value="Calcium-transporting ATPase, cytoplasmic transduction domain A"/>
    <property type="match status" value="1"/>
</dbReference>
<dbReference type="FunFam" id="2.70.150.10:FF:000016">
    <property type="entry name" value="Calcium-transporting P-type ATPase putative"/>
    <property type="match status" value="1"/>
</dbReference>
<dbReference type="GO" id="GO:0015662">
    <property type="term" value="F:P-type ion transporter activity"/>
    <property type="evidence" value="ECO:0007669"/>
    <property type="project" value="UniProtKB-ARBA"/>
</dbReference>
<dbReference type="SUPFAM" id="SSF56784">
    <property type="entry name" value="HAD-like"/>
    <property type="match status" value="1"/>
</dbReference>
<name>A0ABD5NUE2_9EURY</name>
<dbReference type="SUPFAM" id="SSF81665">
    <property type="entry name" value="Calcium ATPase, transmembrane domain M"/>
    <property type="match status" value="1"/>
</dbReference>
<dbReference type="SUPFAM" id="SSF81660">
    <property type="entry name" value="Metal cation-transporting ATPase, ATP-binding domain N"/>
    <property type="match status" value="1"/>
</dbReference>
<keyword evidence="6" id="KW-0067">ATP-binding</keyword>
<dbReference type="NCBIfam" id="TIGR01494">
    <property type="entry name" value="ATPase_P-type"/>
    <property type="match status" value="2"/>
</dbReference>
<organism evidence="13 14">
    <name type="scientific">Natribaculum luteum</name>
    <dbReference type="NCBI Taxonomy" id="1586232"/>
    <lineage>
        <taxon>Archaea</taxon>
        <taxon>Methanobacteriati</taxon>
        <taxon>Methanobacteriota</taxon>
        <taxon>Stenosarchaea group</taxon>
        <taxon>Halobacteria</taxon>
        <taxon>Halobacteriales</taxon>
        <taxon>Natrialbaceae</taxon>
        <taxon>Natribaculum</taxon>
    </lineage>
</organism>
<dbReference type="InterPro" id="IPR023299">
    <property type="entry name" value="ATPase_P-typ_cyto_dom_N"/>
</dbReference>
<dbReference type="GO" id="GO:0046873">
    <property type="term" value="F:metal ion transmembrane transporter activity"/>
    <property type="evidence" value="ECO:0007669"/>
    <property type="project" value="UniProtKB-ARBA"/>
</dbReference>
<evidence type="ECO:0000256" key="8">
    <source>
        <dbReference type="ARBA" id="ARBA00022989"/>
    </source>
</evidence>
<dbReference type="PROSITE" id="PS00154">
    <property type="entry name" value="ATPASE_E1_E2"/>
    <property type="match status" value="1"/>
</dbReference>
<keyword evidence="5" id="KW-0547">Nucleotide-binding</keyword>
<evidence type="ECO:0000256" key="6">
    <source>
        <dbReference type="ARBA" id="ARBA00022840"/>
    </source>
</evidence>
<feature type="transmembrane region" description="Helical" evidence="11">
    <location>
        <begin position="93"/>
        <end position="112"/>
    </location>
</feature>
<dbReference type="InterPro" id="IPR059000">
    <property type="entry name" value="ATPase_P-type_domA"/>
</dbReference>
<feature type="compositionally biased region" description="Basic and acidic residues" evidence="10">
    <location>
        <begin position="1"/>
        <end position="12"/>
    </location>
</feature>
<feature type="region of interest" description="Disordered" evidence="10">
    <location>
        <begin position="176"/>
        <end position="197"/>
    </location>
</feature>
<dbReference type="Pfam" id="PF08282">
    <property type="entry name" value="Hydrolase_3"/>
    <property type="match status" value="1"/>
</dbReference>
<proteinExistence type="predicted"/>
<comment type="caution">
    <text evidence="13">The sequence shown here is derived from an EMBL/GenBank/DDBJ whole genome shotgun (WGS) entry which is preliminary data.</text>
</comment>
<evidence type="ECO:0000256" key="9">
    <source>
        <dbReference type="ARBA" id="ARBA00023136"/>
    </source>
</evidence>
<evidence type="ECO:0000313" key="14">
    <source>
        <dbReference type="Proteomes" id="UP001595821"/>
    </source>
</evidence>
<evidence type="ECO:0000256" key="1">
    <source>
        <dbReference type="ARBA" id="ARBA00004651"/>
    </source>
</evidence>
<dbReference type="InterPro" id="IPR023298">
    <property type="entry name" value="ATPase_P-typ_TM_dom_sf"/>
</dbReference>
<dbReference type="GO" id="GO:0046872">
    <property type="term" value="F:metal ion binding"/>
    <property type="evidence" value="ECO:0007669"/>
    <property type="project" value="UniProtKB-KW"/>
</dbReference>
<comment type="subcellular location">
    <subcellularLocation>
        <location evidence="1">Cell membrane</location>
        <topology evidence="1">Multi-pass membrane protein</topology>
    </subcellularLocation>
</comment>
<evidence type="ECO:0000256" key="5">
    <source>
        <dbReference type="ARBA" id="ARBA00022741"/>
    </source>
</evidence>
<feature type="transmembrane region" description="Helical" evidence="11">
    <location>
        <begin position="838"/>
        <end position="859"/>
    </location>
</feature>
<dbReference type="InterPro" id="IPR006068">
    <property type="entry name" value="ATPase_P-typ_cation-transptr_C"/>
</dbReference>
<dbReference type="EMBL" id="JBHSDJ010000002">
    <property type="protein sequence ID" value="MFC4245418.1"/>
    <property type="molecule type" value="Genomic_DNA"/>
</dbReference>
<dbReference type="PANTHER" id="PTHR42861">
    <property type="entry name" value="CALCIUM-TRANSPORTING ATPASE"/>
    <property type="match status" value="1"/>
</dbReference>
<dbReference type="Pfam" id="PF00689">
    <property type="entry name" value="Cation_ATPase_C"/>
    <property type="match status" value="1"/>
</dbReference>
<dbReference type="RefSeq" id="WP_246975187.1">
    <property type="nucleotide sequence ID" value="NZ_CP095398.1"/>
</dbReference>
<feature type="transmembrane region" description="Helical" evidence="11">
    <location>
        <begin position="260"/>
        <end position="278"/>
    </location>
</feature>
<dbReference type="InterPro" id="IPR018303">
    <property type="entry name" value="ATPase_P-typ_P_site"/>
</dbReference>
<evidence type="ECO:0000256" key="7">
    <source>
        <dbReference type="ARBA" id="ARBA00022967"/>
    </source>
</evidence>